<gene>
    <name evidence="4" type="ORF">JP75_12220</name>
</gene>
<name>A0A087M1L0_9HYPH</name>
<dbReference type="OrthoDB" id="7945190at2"/>
<dbReference type="STRING" id="46914.JP75_12220"/>
<proteinExistence type="predicted"/>
<keyword evidence="2" id="KW-0812">Transmembrane</keyword>
<feature type="transmembrane region" description="Helical" evidence="2">
    <location>
        <begin position="15"/>
        <end position="37"/>
    </location>
</feature>
<feature type="coiled-coil region" evidence="1">
    <location>
        <begin position="55"/>
        <end position="82"/>
    </location>
</feature>
<comment type="caution">
    <text evidence="4">The sequence shown here is derived from an EMBL/GenBank/DDBJ whole genome shotgun (WGS) entry which is preliminary data.</text>
</comment>
<dbReference type="InterPro" id="IPR007730">
    <property type="entry name" value="SPOR-like_dom"/>
</dbReference>
<sequence length="251" mass="26253">MVQNSEQFRQSDVTVWGIAALVCTGLAILGANIGGLIPSSALNALHSPRNDAASLSQLRQQVAELRTETAQLRRQNEVLTTRFSLQEQSGNEVVRRVGALEVSIPALAEMRPATAPIDRSVTTASITNNAGQQVAAEGGTVVVHQSPLQQPLPAPIAVPSASSGAQVGYAVAVGASFASGQAATQWHDLEVRLGSLVIDMSPLVTDGTGANQQRLILGPIAQMSEARDLCQRLEQMEIACSPTSFAGAPIN</sequence>
<dbReference type="AlphaFoldDB" id="A0A087M1L0"/>
<dbReference type="GO" id="GO:0042834">
    <property type="term" value="F:peptidoglycan binding"/>
    <property type="evidence" value="ECO:0007669"/>
    <property type="project" value="InterPro"/>
</dbReference>
<dbReference type="RefSeq" id="WP_035083125.1">
    <property type="nucleotide sequence ID" value="NZ_JQGC01000010.1"/>
</dbReference>
<dbReference type="Proteomes" id="UP000028981">
    <property type="component" value="Unassembled WGS sequence"/>
</dbReference>
<evidence type="ECO:0000256" key="2">
    <source>
        <dbReference type="SAM" id="Phobius"/>
    </source>
</evidence>
<protein>
    <recommendedName>
        <fullName evidence="3">SPOR domain-containing protein</fullName>
    </recommendedName>
</protein>
<feature type="domain" description="SPOR" evidence="3">
    <location>
        <begin position="163"/>
        <end position="246"/>
    </location>
</feature>
<accession>A0A087M1L0</accession>
<organism evidence="4 5">
    <name type="scientific">Devosia riboflavina</name>
    <dbReference type="NCBI Taxonomy" id="46914"/>
    <lineage>
        <taxon>Bacteria</taxon>
        <taxon>Pseudomonadati</taxon>
        <taxon>Pseudomonadota</taxon>
        <taxon>Alphaproteobacteria</taxon>
        <taxon>Hyphomicrobiales</taxon>
        <taxon>Devosiaceae</taxon>
        <taxon>Devosia</taxon>
    </lineage>
</organism>
<keyword evidence="1" id="KW-0175">Coiled coil</keyword>
<keyword evidence="2" id="KW-0472">Membrane</keyword>
<dbReference type="PROSITE" id="PS51724">
    <property type="entry name" value="SPOR"/>
    <property type="match status" value="1"/>
</dbReference>
<reference evidence="4 5" key="1">
    <citation type="submission" date="2014-08" db="EMBL/GenBank/DDBJ databases">
        <authorList>
            <person name="Hassan Y.I."/>
            <person name="Lepp D."/>
            <person name="Zhou T."/>
        </authorList>
    </citation>
    <scope>NUCLEOTIDE SEQUENCE [LARGE SCALE GENOMIC DNA]</scope>
    <source>
        <strain evidence="4 5">IFO13584</strain>
    </source>
</reference>
<evidence type="ECO:0000259" key="3">
    <source>
        <dbReference type="PROSITE" id="PS51724"/>
    </source>
</evidence>
<evidence type="ECO:0000313" key="5">
    <source>
        <dbReference type="Proteomes" id="UP000028981"/>
    </source>
</evidence>
<keyword evidence="2" id="KW-1133">Transmembrane helix</keyword>
<evidence type="ECO:0000256" key="1">
    <source>
        <dbReference type="SAM" id="Coils"/>
    </source>
</evidence>
<evidence type="ECO:0000313" key="4">
    <source>
        <dbReference type="EMBL" id="KFL30763.1"/>
    </source>
</evidence>
<keyword evidence="5" id="KW-1185">Reference proteome</keyword>
<dbReference type="EMBL" id="JQGC01000010">
    <property type="protein sequence ID" value="KFL30763.1"/>
    <property type="molecule type" value="Genomic_DNA"/>
</dbReference>